<dbReference type="EMBL" id="MIYW01000008">
    <property type="protein sequence ID" value="OIR22341.1"/>
    <property type="molecule type" value="Genomic_DNA"/>
</dbReference>
<dbReference type="SUPFAM" id="SSF47819">
    <property type="entry name" value="HRDC-like"/>
    <property type="match status" value="1"/>
</dbReference>
<evidence type="ECO:0000313" key="3">
    <source>
        <dbReference type="Proteomes" id="UP000183686"/>
    </source>
</evidence>
<dbReference type="PANTHER" id="PTHR39646">
    <property type="entry name" value="RNA POLYMERASE RPB4"/>
    <property type="match status" value="1"/>
</dbReference>
<dbReference type="PANTHER" id="PTHR39646:SF1">
    <property type="entry name" value="DNA-DIRECTED RNA POLYMERASE SUBUNIT RPO4"/>
    <property type="match status" value="1"/>
</dbReference>
<comment type="caution">
    <text evidence="2">The sequence shown here is derived from an EMBL/GenBank/DDBJ whole genome shotgun (WGS) entry which is preliminary data.</text>
</comment>
<dbReference type="Gene3D" id="1.10.150.80">
    <property type="entry name" value="HRDC domain"/>
    <property type="match status" value="1"/>
</dbReference>
<gene>
    <name evidence="2" type="ORF">BEU02_01455</name>
</gene>
<dbReference type="GO" id="GO:0006352">
    <property type="term" value="P:DNA-templated transcription initiation"/>
    <property type="evidence" value="ECO:0007669"/>
    <property type="project" value="InterPro"/>
</dbReference>
<organism evidence="2 3">
    <name type="scientific">Marine Group III euryarchaeote CG-Epi5</name>
    <dbReference type="NCBI Taxonomy" id="1888999"/>
    <lineage>
        <taxon>Archaea</taxon>
        <taxon>Methanobacteriati</taxon>
        <taxon>Thermoplasmatota</taxon>
        <taxon>Thermoplasmata</taxon>
        <taxon>Candidatus Thermoprofundales</taxon>
    </lineage>
</organism>
<protein>
    <recommendedName>
        <fullName evidence="4">RNA polymerase Rpb4/RPC9 core domain-containing protein</fullName>
    </recommendedName>
</protein>
<accession>A0A1J5U0R4</accession>
<dbReference type="InterPro" id="IPR010997">
    <property type="entry name" value="HRDC-like_sf"/>
</dbReference>
<proteinExistence type="predicted"/>
<dbReference type="Proteomes" id="UP000183686">
    <property type="component" value="Unassembled WGS sequence"/>
</dbReference>
<dbReference type="Pfam" id="PF03874">
    <property type="entry name" value="RNA_pol_Rpb4"/>
    <property type="match status" value="1"/>
</dbReference>
<reference evidence="2 3" key="1">
    <citation type="submission" date="2016-08" db="EMBL/GenBank/DDBJ databases">
        <title>New Insights into Marine Group III Euryarchaeota, from dark to light.</title>
        <authorList>
            <person name="Haro-Moreno J.M."/>
            <person name="Rodriguez-Valera F."/>
            <person name="Lopez-Garcia P."/>
            <person name="Moreira D."/>
            <person name="Martin-Cuadrado A.B."/>
        </authorList>
    </citation>
    <scope>NUCLEOTIDE SEQUENCE [LARGE SCALE GENOMIC DNA]</scope>
    <source>
        <strain evidence="2">CG-Epi5</strain>
    </source>
</reference>
<sequence>MDVEKQPEPVPLGVAKELLEKELGVRENRLRCVDCGHFQAVPDVEPETNKSEDEEESDEYTGPICEKCDSQRLILIEQIQYEHKLALDHVRLITQATTEQATQIMEKIIELEHVNGYYAAKIVDVLPMHADAVRSIFARERFSLGHDEIDTIVSVVKETMGV</sequence>
<dbReference type="InterPro" id="IPR005574">
    <property type="entry name" value="Rpb4/RPC9"/>
</dbReference>
<dbReference type="AlphaFoldDB" id="A0A1J5U0R4"/>
<dbReference type="GO" id="GO:0030880">
    <property type="term" value="C:RNA polymerase complex"/>
    <property type="evidence" value="ECO:0007669"/>
    <property type="project" value="InterPro"/>
</dbReference>
<dbReference type="InterPro" id="IPR044876">
    <property type="entry name" value="HRDC_dom_sf"/>
</dbReference>
<dbReference type="InterPro" id="IPR010924">
    <property type="entry name" value="Rpo4"/>
</dbReference>
<dbReference type="GO" id="GO:0000166">
    <property type="term" value="F:nucleotide binding"/>
    <property type="evidence" value="ECO:0007669"/>
    <property type="project" value="InterPro"/>
</dbReference>
<evidence type="ECO:0000256" key="1">
    <source>
        <dbReference type="SAM" id="MobiDB-lite"/>
    </source>
</evidence>
<evidence type="ECO:0000313" key="2">
    <source>
        <dbReference type="EMBL" id="OIR22341.1"/>
    </source>
</evidence>
<evidence type="ECO:0008006" key="4">
    <source>
        <dbReference type="Google" id="ProtNLM"/>
    </source>
</evidence>
<name>A0A1J5U0R4_9ARCH</name>
<feature type="region of interest" description="Disordered" evidence="1">
    <location>
        <begin position="43"/>
        <end position="62"/>
    </location>
</feature>